<keyword evidence="1" id="KW-1133">Transmembrane helix</keyword>
<dbReference type="EMBL" id="BMLB01000001">
    <property type="protein sequence ID" value="GGK57303.1"/>
    <property type="molecule type" value="Genomic_DNA"/>
</dbReference>
<evidence type="ECO:0000256" key="1">
    <source>
        <dbReference type="SAM" id="Phobius"/>
    </source>
</evidence>
<accession>A0ABQ2F629</accession>
<comment type="caution">
    <text evidence="2">The sequence shown here is derived from an EMBL/GenBank/DDBJ whole genome shotgun (WGS) entry which is preliminary data.</text>
</comment>
<protein>
    <recommendedName>
        <fullName evidence="4">Cardiolipin synthase N-terminal domain-containing protein</fullName>
    </recommendedName>
</protein>
<dbReference type="Proteomes" id="UP000662111">
    <property type="component" value="Unassembled WGS sequence"/>
</dbReference>
<keyword evidence="3" id="KW-1185">Reference proteome</keyword>
<keyword evidence="1" id="KW-0812">Transmembrane</keyword>
<evidence type="ECO:0000313" key="3">
    <source>
        <dbReference type="Proteomes" id="UP000662111"/>
    </source>
</evidence>
<dbReference type="RefSeq" id="WP_156875711.1">
    <property type="nucleotide sequence ID" value="NZ_BMLB01000001.1"/>
</dbReference>
<reference evidence="3" key="1">
    <citation type="journal article" date="2019" name="Int. J. Syst. Evol. Microbiol.">
        <title>The Global Catalogue of Microorganisms (GCM) 10K type strain sequencing project: providing services to taxonomists for standard genome sequencing and annotation.</title>
        <authorList>
            <consortium name="The Broad Institute Genomics Platform"/>
            <consortium name="The Broad Institute Genome Sequencing Center for Infectious Disease"/>
            <person name="Wu L."/>
            <person name="Ma J."/>
        </authorList>
    </citation>
    <scope>NUCLEOTIDE SEQUENCE [LARGE SCALE GENOMIC DNA]</scope>
    <source>
        <strain evidence="3">CGMCC 1.5362</strain>
    </source>
</reference>
<name>A0ABQ2F629_9MICO</name>
<feature type="transmembrane region" description="Helical" evidence="1">
    <location>
        <begin position="46"/>
        <end position="66"/>
    </location>
</feature>
<organism evidence="2 3">
    <name type="scientific">Ornithinimicrobium pekingense</name>
    <dbReference type="NCBI Taxonomy" id="384677"/>
    <lineage>
        <taxon>Bacteria</taxon>
        <taxon>Bacillati</taxon>
        <taxon>Actinomycetota</taxon>
        <taxon>Actinomycetes</taxon>
        <taxon>Micrococcales</taxon>
        <taxon>Ornithinimicrobiaceae</taxon>
        <taxon>Ornithinimicrobium</taxon>
    </lineage>
</organism>
<gene>
    <name evidence="2" type="ORF">GCM10011509_02090</name>
</gene>
<keyword evidence="1" id="KW-0472">Membrane</keyword>
<evidence type="ECO:0008006" key="4">
    <source>
        <dbReference type="Google" id="ProtNLM"/>
    </source>
</evidence>
<evidence type="ECO:0000313" key="2">
    <source>
        <dbReference type="EMBL" id="GGK57303.1"/>
    </source>
</evidence>
<proteinExistence type="predicted"/>
<sequence>MGRWYAESVGEPAGVGGHRIPCRRVHTRPARAPRRPGARVREWIQLWHLVVLLVPVVLALLLYAVVRTGVRHGMQDHREDRGTL</sequence>